<dbReference type="InterPro" id="IPR050158">
    <property type="entry name" value="Ubiquitin_ubiquitin-like"/>
</dbReference>
<organism evidence="2 3">
    <name type="scientific">Biomphalaria glabrata</name>
    <name type="common">Bloodfluke planorb</name>
    <name type="synonym">Freshwater snail</name>
    <dbReference type="NCBI Taxonomy" id="6526"/>
    <lineage>
        <taxon>Eukaryota</taxon>
        <taxon>Metazoa</taxon>
        <taxon>Spiralia</taxon>
        <taxon>Lophotrochozoa</taxon>
        <taxon>Mollusca</taxon>
        <taxon>Gastropoda</taxon>
        <taxon>Heterobranchia</taxon>
        <taxon>Euthyneura</taxon>
        <taxon>Panpulmonata</taxon>
        <taxon>Hygrophila</taxon>
        <taxon>Lymnaeoidea</taxon>
        <taxon>Planorbidae</taxon>
        <taxon>Biomphalaria</taxon>
    </lineage>
</organism>
<dbReference type="Pfam" id="PF00240">
    <property type="entry name" value="ubiquitin"/>
    <property type="match status" value="1"/>
</dbReference>
<dbReference type="KEGG" id="bgt:106053887"/>
<sequence length="158" mass="17659">MESEGLVITARLKSSPEIDRQLRGATVNVLPGQDTYSDSVTFMRQSDGQIFFVPSDQLDQVDGGTDSILGSISINDTPKTLFQIFVNSYTDNRTHTFNVMESFSVQSLMTMIHQRLGIPPEQQKLQYAGRNLTADKPLSYFDIKKECTVFLTGRLRGG</sequence>
<name>A0A2C9KVT2_BIOGL</name>
<dbReference type="VEuPathDB" id="VectorBase:BGLB024022"/>
<dbReference type="PRINTS" id="PR00348">
    <property type="entry name" value="UBIQUITIN"/>
</dbReference>
<dbReference type="InterPro" id="IPR029071">
    <property type="entry name" value="Ubiquitin-like_domsf"/>
</dbReference>
<proteinExistence type="predicted"/>
<dbReference type="Proteomes" id="UP000076420">
    <property type="component" value="Unassembled WGS sequence"/>
</dbReference>
<evidence type="ECO:0000259" key="1">
    <source>
        <dbReference type="PROSITE" id="PS50053"/>
    </source>
</evidence>
<evidence type="ECO:0000313" key="3">
    <source>
        <dbReference type="Proteomes" id="UP000076420"/>
    </source>
</evidence>
<feature type="domain" description="Ubiquitin-like" evidence="1">
    <location>
        <begin position="82"/>
        <end position="158"/>
    </location>
</feature>
<dbReference type="InterPro" id="IPR019956">
    <property type="entry name" value="Ubiquitin_dom"/>
</dbReference>
<dbReference type="SUPFAM" id="SSF54236">
    <property type="entry name" value="Ubiquitin-like"/>
    <property type="match status" value="1"/>
</dbReference>
<protein>
    <recommendedName>
        <fullName evidence="1">Ubiquitin-like domain-containing protein</fullName>
    </recommendedName>
</protein>
<dbReference type="PROSITE" id="PS50053">
    <property type="entry name" value="UBIQUITIN_2"/>
    <property type="match status" value="1"/>
</dbReference>
<dbReference type="STRING" id="6526.A0A2C9KVT2"/>
<gene>
    <name evidence="2" type="primary">106053887</name>
</gene>
<dbReference type="AlphaFoldDB" id="A0A2C9KVT2"/>
<dbReference type="CDD" id="cd17039">
    <property type="entry name" value="Ubl_ubiquitin_like"/>
    <property type="match status" value="1"/>
</dbReference>
<dbReference type="VEuPathDB" id="VectorBase:BGLAX_043056"/>
<dbReference type="SMART" id="SM00213">
    <property type="entry name" value="UBQ"/>
    <property type="match status" value="1"/>
</dbReference>
<dbReference type="Gene3D" id="3.10.20.90">
    <property type="entry name" value="Phosphatidylinositol 3-kinase Catalytic Subunit, Chain A, domain 1"/>
    <property type="match status" value="1"/>
</dbReference>
<evidence type="ECO:0000313" key="2">
    <source>
        <dbReference type="EnsemblMetazoa" id="BGLB024022-PA"/>
    </source>
</evidence>
<accession>A0A2C9KVT2</accession>
<dbReference type="InterPro" id="IPR000626">
    <property type="entry name" value="Ubiquitin-like_dom"/>
</dbReference>
<reference evidence="2" key="1">
    <citation type="submission" date="2020-05" db="UniProtKB">
        <authorList>
            <consortium name="EnsemblMetazoa"/>
        </authorList>
    </citation>
    <scope>IDENTIFICATION</scope>
    <source>
        <strain evidence="2">BB02</strain>
    </source>
</reference>
<dbReference type="PANTHER" id="PTHR10666">
    <property type="entry name" value="UBIQUITIN"/>
    <property type="match status" value="1"/>
</dbReference>
<dbReference type="EnsemblMetazoa" id="BGLB024022-RA">
    <property type="protein sequence ID" value="BGLB024022-PA"/>
    <property type="gene ID" value="BGLB024022"/>
</dbReference>